<evidence type="ECO:0000259" key="1">
    <source>
        <dbReference type="Pfam" id="PF01872"/>
    </source>
</evidence>
<dbReference type="InterPro" id="IPR050765">
    <property type="entry name" value="Riboflavin_Biosynth_HTPR"/>
</dbReference>
<dbReference type="PANTHER" id="PTHR38011">
    <property type="entry name" value="DIHYDROFOLATE REDUCTASE FAMILY PROTEIN (AFU_ORTHOLOGUE AFUA_8G06820)"/>
    <property type="match status" value="1"/>
</dbReference>
<evidence type="ECO:0000313" key="3">
    <source>
        <dbReference type="Proteomes" id="UP001426770"/>
    </source>
</evidence>
<sequence>MARLIYSMISSLDGYVADQHGGFDWAEPSRDEHEFFNEISRGIGTYLFGRRMHEVMSAWETMPDDPALPGYLREFARLWRDTDKIVFSSTLAAPGTSRTTLIHAFDADAVRARKAHDQRDLAIAGPTLAAHALRAGLVDELQVILIPVVVGGGLRLLPGGVHLELHLLEQRTFPSGAVFLRYRVG</sequence>
<accession>A0ABP9WI18</accession>
<proteinExistence type="predicted"/>
<feature type="domain" description="Bacterial bifunctional deaminase-reductase C-terminal" evidence="1">
    <location>
        <begin position="4"/>
        <end position="178"/>
    </location>
</feature>
<keyword evidence="3" id="KW-1185">Reference proteome</keyword>
<dbReference type="SUPFAM" id="SSF53597">
    <property type="entry name" value="Dihydrofolate reductase-like"/>
    <property type="match status" value="1"/>
</dbReference>
<evidence type="ECO:0000313" key="2">
    <source>
        <dbReference type="EMBL" id="GAA5519475.1"/>
    </source>
</evidence>
<dbReference type="Proteomes" id="UP001426770">
    <property type="component" value="Unassembled WGS sequence"/>
</dbReference>
<organism evidence="2 3">
    <name type="scientific">Demequina sediminis</name>
    <dbReference type="NCBI Taxonomy" id="1930058"/>
    <lineage>
        <taxon>Bacteria</taxon>
        <taxon>Bacillati</taxon>
        <taxon>Actinomycetota</taxon>
        <taxon>Actinomycetes</taxon>
        <taxon>Micrococcales</taxon>
        <taxon>Demequinaceae</taxon>
        <taxon>Demequina</taxon>
    </lineage>
</organism>
<dbReference type="Pfam" id="PF01872">
    <property type="entry name" value="RibD_C"/>
    <property type="match status" value="1"/>
</dbReference>
<reference evidence="2 3" key="1">
    <citation type="submission" date="2024-02" db="EMBL/GenBank/DDBJ databases">
        <title>Lysinimicrobium sediminis NBRC 112286.</title>
        <authorList>
            <person name="Ichikawa N."/>
            <person name="Katano-Makiyama Y."/>
            <person name="Hidaka K."/>
        </authorList>
    </citation>
    <scope>NUCLEOTIDE SEQUENCE [LARGE SCALE GENOMIC DNA]</scope>
    <source>
        <strain evidence="2 3">NBRC 112286</strain>
    </source>
</reference>
<protein>
    <submittedName>
        <fullName evidence="2">Uncharacterized protein YyaP</fullName>
    </submittedName>
</protein>
<dbReference type="RefSeq" id="WP_286214232.1">
    <property type="nucleotide sequence ID" value="NZ_AP027736.1"/>
</dbReference>
<dbReference type="EMBL" id="BAABRR010000010">
    <property type="protein sequence ID" value="GAA5519475.1"/>
    <property type="molecule type" value="Genomic_DNA"/>
</dbReference>
<gene>
    <name evidence="2" type="primary">yyaP_2</name>
    <name evidence="2" type="ORF">Lsed01_01924</name>
</gene>
<comment type="caution">
    <text evidence="2">The sequence shown here is derived from an EMBL/GenBank/DDBJ whole genome shotgun (WGS) entry which is preliminary data.</text>
</comment>
<dbReference type="Gene3D" id="3.40.430.10">
    <property type="entry name" value="Dihydrofolate Reductase, subunit A"/>
    <property type="match status" value="1"/>
</dbReference>
<dbReference type="PANTHER" id="PTHR38011:SF11">
    <property type="entry name" value="2,5-DIAMINO-6-RIBOSYLAMINO-4(3H)-PYRIMIDINONE 5'-PHOSPHATE REDUCTASE"/>
    <property type="match status" value="1"/>
</dbReference>
<dbReference type="InterPro" id="IPR024072">
    <property type="entry name" value="DHFR-like_dom_sf"/>
</dbReference>
<name>A0ABP9WI18_9MICO</name>
<dbReference type="InterPro" id="IPR002734">
    <property type="entry name" value="RibDG_C"/>
</dbReference>